<comment type="caution">
    <text evidence="12">The sequence shown here is derived from an EMBL/GenBank/DDBJ whole genome shotgun (WGS) entry which is preliminary data.</text>
</comment>
<keyword evidence="7 9" id="KW-0539">Nucleus</keyword>
<evidence type="ECO:0000256" key="4">
    <source>
        <dbReference type="ARBA" id="ARBA00023015"/>
    </source>
</evidence>
<evidence type="ECO:0000256" key="8">
    <source>
        <dbReference type="ARBA" id="ARBA00032007"/>
    </source>
</evidence>
<accession>A8N6F7</accession>
<comment type="subunit">
    <text evidence="9">Component of the Mediator complex.</text>
</comment>
<proteinExistence type="inferred from homology"/>
<sequence length="1076" mass="119785">MAETLPSMSDAVRKRTIADWVVKTKKQVVKLYAVVKWSRDAETVQKCMNIIGFILLQNREFGFATQGLLDIKEELDPNRVRNHDLLTSLDVLTTGSYLRLPSCIKKLVVPPTPLNDEQVKKTLVDMESAILYRLRMTEIIPVEMSRYKIADGRVHFTVPKLFEASLCLQGPTSSAGWFFVHVEFLINVGGDLSGLQEFPRIPPGIIKRHITDEADFRLSYYIFQDMDPERPKLPENVVDTPLIRLYNFLRNIHLSTVFAHSTERVSVAQAGRMRTLGWGEYLSVNMSADRKTLKVSYWLRPPPPANQPRPRTKQPPHGGSLTIAIETVDPHSSRTPKEHVMARLQQELKLGNAKPSDTIEKMRLRVTWEPSQGVLGVDVAQSEVNFHPSELEIDADNLDFESLLLKVIDKHVTAILKALTFKLQHDPNGEFSAPGVVTAEKDTLSVRLCADEVVTINIDSRTGRINLRDTNGLVVAGRAPRFYFVALTINQAPELLIDRLKQKAQILGLQYYKSRNFTSQGLDRLGKCRGMLFILVSKSQQAQALHIRAQVEHYLVLVVKTKGFSYALITASANPSDPLAPLKVDDVAYLDYDRLPFANSETGAPIAPATPVNIYEWIANDFGASTGFDLTTQMLKELFRYCCARVAYMTVEKQLKVRGIPFKRVAPTSGIPLSPELAKMQSPLARSVPALCVQATHILSGAPAAEAAMPNIRVIPINWWSSHENVQVITCVKLKYVQQPFGKRAGGGSSVIRPSKRIIYDTKEAVVSFLSENVDTCVDEFLEEWARVSKMVVIAREIAKMSKERGWKDIKLLSFDLQTVEFAYAPGYSVSITCENQLSIIGGKFDLRFTRHGDDDQQDTFNPHDDAEPYLSNILHHGHNRLASALESLVRILTDTLPIAVELESIRKESMESGFFVDTFAKASGWYRILYPDLKHALDFRVLRDHRVAIVDASHPLHKPARPAEPPTPPPSDSMNTDPPEPSSSTATVSASTSTSTSLSASSSQSGNAKGSYSPGLQPLPGFAEIVKEAVAATLKEQKGIKYLVNIDVGVVCETSIARLIARKLHEKVAEKLKAS</sequence>
<feature type="region of interest" description="Disordered" evidence="10">
    <location>
        <begin position="954"/>
        <end position="1013"/>
    </location>
</feature>
<keyword evidence="6 9" id="KW-0804">Transcription</keyword>
<organism evidence="12 13">
    <name type="scientific">Coprinopsis cinerea (strain Okayama-7 / 130 / ATCC MYA-4618 / FGSC 9003)</name>
    <name type="common">Inky cap fungus</name>
    <name type="synonym">Hormographiella aspergillata</name>
    <dbReference type="NCBI Taxonomy" id="240176"/>
    <lineage>
        <taxon>Eukaryota</taxon>
        <taxon>Fungi</taxon>
        <taxon>Dikarya</taxon>
        <taxon>Basidiomycota</taxon>
        <taxon>Agaricomycotina</taxon>
        <taxon>Agaricomycetes</taxon>
        <taxon>Agaricomycetidae</taxon>
        <taxon>Agaricales</taxon>
        <taxon>Agaricineae</taxon>
        <taxon>Psathyrellaceae</taxon>
        <taxon>Coprinopsis</taxon>
    </lineage>
</organism>
<evidence type="ECO:0000256" key="3">
    <source>
        <dbReference type="ARBA" id="ARBA00019619"/>
    </source>
</evidence>
<comment type="subcellular location">
    <subcellularLocation>
        <location evidence="1 9">Nucleus</location>
    </subcellularLocation>
</comment>
<keyword evidence="4 9" id="KW-0805">Transcription regulation</keyword>
<dbReference type="EMBL" id="AACS02000003">
    <property type="protein sequence ID" value="EAU91571.2"/>
    <property type="molecule type" value="Genomic_DNA"/>
</dbReference>
<name>A8N6F7_COPC7</name>
<dbReference type="STRING" id="240176.A8N6F7"/>
<dbReference type="VEuPathDB" id="FungiDB:CC1G_02060"/>
<dbReference type="GO" id="GO:0006357">
    <property type="term" value="P:regulation of transcription by RNA polymerase II"/>
    <property type="evidence" value="ECO:0007669"/>
    <property type="project" value="InterPro"/>
</dbReference>
<dbReference type="GO" id="GO:0016592">
    <property type="term" value="C:mediator complex"/>
    <property type="evidence" value="ECO:0007669"/>
    <property type="project" value="UniProtKB-UniRule"/>
</dbReference>
<dbReference type="PANTHER" id="PTHR12809:SF2">
    <property type="entry name" value="MEDIATOR OF RNA POLYMERASE II TRANSCRIPTION SUBUNIT 14"/>
    <property type="match status" value="1"/>
</dbReference>
<evidence type="ECO:0000256" key="2">
    <source>
        <dbReference type="ARBA" id="ARBA00007813"/>
    </source>
</evidence>
<dbReference type="GO" id="GO:0003712">
    <property type="term" value="F:transcription coregulator activity"/>
    <property type="evidence" value="ECO:0007669"/>
    <property type="project" value="UniProtKB-UniRule"/>
</dbReference>
<evidence type="ECO:0000259" key="11">
    <source>
        <dbReference type="Pfam" id="PF08638"/>
    </source>
</evidence>
<dbReference type="OrthoDB" id="205099at2759"/>
<dbReference type="InterPro" id="IPR055122">
    <property type="entry name" value="Med14_N"/>
</dbReference>
<gene>
    <name evidence="12" type="ORF">CC1G_02060</name>
</gene>
<dbReference type="RefSeq" id="XP_001830424.2">
    <property type="nucleotide sequence ID" value="XM_001830372.2"/>
</dbReference>
<evidence type="ECO:0000313" key="13">
    <source>
        <dbReference type="Proteomes" id="UP000001861"/>
    </source>
</evidence>
<evidence type="ECO:0000256" key="6">
    <source>
        <dbReference type="ARBA" id="ARBA00023163"/>
    </source>
</evidence>
<dbReference type="PANTHER" id="PTHR12809">
    <property type="entry name" value="MEDIATOR COMPLEX SUBUNIT"/>
    <property type="match status" value="1"/>
</dbReference>
<dbReference type="GO" id="GO:0070847">
    <property type="term" value="C:core mediator complex"/>
    <property type="evidence" value="ECO:0007669"/>
    <property type="project" value="TreeGrafter"/>
</dbReference>
<dbReference type="InParanoid" id="A8N6F7"/>
<dbReference type="KEGG" id="cci:CC1G_02060"/>
<comment type="similarity">
    <text evidence="2 9">Belongs to the Mediator complex subunit 14 family.</text>
</comment>
<dbReference type="OMA" id="QLEILWY"/>
<dbReference type="eggNOG" id="KOG1875">
    <property type="taxonomic scope" value="Eukaryota"/>
</dbReference>
<feature type="domain" description="Mediator complex subunit MED14 N-terminal" evidence="11">
    <location>
        <begin position="1"/>
        <end position="169"/>
    </location>
</feature>
<evidence type="ECO:0000256" key="10">
    <source>
        <dbReference type="SAM" id="MobiDB-lite"/>
    </source>
</evidence>
<evidence type="ECO:0000256" key="1">
    <source>
        <dbReference type="ARBA" id="ARBA00004123"/>
    </source>
</evidence>
<keyword evidence="13" id="KW-1185">Reference proteome</keyword>
<dbReference type="GeneID" id="6006866"/>
<keyword evidence="5 9" id="KW-0010">Activator</keyword>
<evidence type="ECO:0000256" key="5">
    <source>
        <dbReference type="ARBA" id="ARBA00023159"/>
    </source>
</evidence>
<comment type="function">
    <text evidence="9">Component of the Mediator complex, a coactivator involved in the regulated transcription of nearly all RNA polymerase II-dependent genes. Mediator functions as a bridge to convey information from gene-specific regulatory proteins to the basal RNA polymerase II transcription machinery. Mediator is recruited to promoters by direct interactions with regulatory proteins and serves as a scaffold for the assembly of a functional preinitiation complex with RNA polymerase II and the general transcription factors.</text>
</comment>
<dbReference type="AlphaFoldDB" id="A8N6F7"/>
<evidence type="ECO:0000256" key="7">
    <source>
        <dbReference type="ARBA" id="ARBA00023242"/>
    </source>
</evidence>
<feature type="compositionally biased region" description="Low complexity" evidence="10">
    <location>
        <begin position="973"/>
        <end position="1006"/>
    </location>
</feature>
<dbReference type="HOGENOM" id="CLU_004632_0_0_1"/>
<dbReference type="InterPro" id="IPR013947">
    <property type="entry name" value="Mediator_Med14"/>
</dbReference>
<evidence type="ECO:0000256" key="9">
    <source>
        <dbReference type="RuleBase" id="RU365082"/>
    </source>
</evidence>
<evidence type="ECO:0000313" key="12">
    <source>
        <dbReference type="EMBL" id="EAU91571.2"/>
    </source>
</evidence>
<feature type="region of interest" description="Disordered" evidence="10">
    <location>
        <begin position="300"/>
        <end position="319"/>
    </location>
</feature>
<protein>
    <recommendedName>
        <fullName evidence="3 9">Mediator of RNA polymerase II transcription subunit 14</fullName>
    </recommendedName>
    <alternativeName>
        <fullName evidence="8 9">Mediator complex subunit 14</fullName>
    </alternativeName>
</protein>
<feature type="compositionally biased region" description="Pro residues" evidence="10">
    <location>
        <begin position="963"/>
        <end position="972"/>
    </location>
</feature>
<reference evidence="12 13" key="1">
    <citation type="journal article" date="2010" name="Proc. Natl. Acad. Sci. U.S.A.">
        <title>Insights into evolution of multicellular fungi from the assembled chromosomes of the mushroom Coprinopsis cinerea (Coprinus cinereus).</title>
        <authorList>
            <person name="Stajich J.E."/>
            <person name="Wilke S.K."/>
            <person name="Ahren D."/>
            <person name="Au C.H."/>
            <person name="Birren B.W."/>
            <person name="Borodovsky M."/>
            <person name="Burns C."/>
            <person name="Canback B."/>
            <person name="Casselton L.A."/>
            <person name="Cheng C.K."/>
            <person name="Deng J."/>
            <person name="Dietrich F.S."/>
            <person name="Fargo D.C."/>
            <person name="Farman M.L."/>
            <person name="Gathman A.C."/>
            <person name="Goldberg J."/>
            <person name="Guigo R."/>
            <person name="Hoegger P.J."/>
            <person name="Hooker J.B."/>
            <person name="Huggins A."/>
            <person name="James T.Y."/>
            <person name="Kamada T."/>
            <person name="Kilaru S."/>
            <person name="Kodira C."/>
            <person name="Kues U."/>
            <person name="Kupfer D."/>
            <person name="Kwan H.S."/>
            <person name="Lomsadze A."/>
            <person name="Li W."/>
            <person name="Lilly W.W."/>
            <person name="Ma L.J."/>
            <person name="Mackey A.J."/>
            <person name="Manning G."/>
            <person name="Martin F."/>
            <person name="Muraguchi H."/>
            <person name="Natvig D.O."/>
            <person name="Palmerini H."/>
            <person name="Ramesh M.A."/>
            <person name="Rehmeyer C.J."/>
            <person name="Roe B.A."/>
            <person name="Shenoy N."/>
            <person name="Stanke M."/>
            <person name="Ter-Hovhannisyan V."/>
            <person name="Tunlid A."/>
            <person name="Velagapudi R."/>
            <person name="Vision T.J."/>
            <person name="Zeng Q."/>
            <person name="Zolan M.E."/>
            <person name="Pukkila P.J."/>
        </authorList>
    </citation>
    <scope>NUCLEOTIDE SEQUENCE [LARGE SCALE GENOMIC DNA]</scope>
    <source>
        <strain evidence="13">Okayama-7 / 130 / ATCC MYA-4618 / FGSC 9003</strain>
    </source>
</reference>
<dbReference type="Pfam" id="PF08638">
    <property type="entry name" value="Med14"/>
    <property type="match status" value="1"/>
</dbReference>
<dbReference type="Proteomes" id="UP000001861">
    <property type="component" value="Unassembled WGS sequence"/>
</dbReference>